<keyword evidence="2" id="KW-1003">Cell membrane</keyword>
<keyword evidence="10" id="KW-1185">Reference proteome</keyword>
<dbReference type="GO" id="GO:0005886">
    <property type="term" value="C:plasma membrane"/>
    <property type="evidence" value="ECO:0007669"/>
    <property type="project" value="UniProtKB-SubCell"/>
</dbReference>
<dbReference type="RefSeq" id="WP_110887985.1">
    <property type="nucleotide sequence ID" value="NZ_QJSX01000014.1"/>
</dbReference>
<feature type="transmembrane region" description="Helical" evidence="7">
    <location>
        <begin position="79"/>
        <end position="103"/>
    </location>
</feature>
<dbReference type="PANTHER" id="PTHR14969:SF62">
    <property type="entry name" value="DECAPRENYLPHOSPHORYL-5-PHOSPHORIBOSE PHOSPHATASE RV3807C-RELATED"/>
    <property type="match status" value="1"/>
</dbReference>
<evidence type="ECO:0000256" key="3">
    <source>
        <dbReference type="ARBA" id="ARBA00022692"/>
    </source>
</evidence>
<keyword evidence="4" id="KW-0378">Hydrolase</keyword>
<keyword evidence="6 7" id="KW-0472">Membrane</keyword>
<dbReference type="OrthoDB" id="9789113at2"/>
<dbReference type="PANTHER" id="PTHR14969">
    <property type="entry name" value="SPHINGOSINE-1-PHOSPHATE PHOSPHOHYDROLASE"/>
    <property type="match status" value="1"/>
</dbReference>
<evidence type="ECO:0000259" key="8">
    <source>
        <dbReference type="SMART" id="SM00014"/>
    </source>
</evidence>
<evidence type="ECO:0000256" key="1">
    <source>
        <dbReference type="ARBA" id="ARBA00004651"/>
    </source>
</evidence>
<feature type="domain" description="Phosphatidic acid phosphatase type 2/haloperoxidase" evidence="8">
    <location>
        <begin position="110"/>
        <end position="220"/>
    </location>
</feature>
<keyword evidence="5 7" id="KW-1133">Transmembrane helix</keyword>
<dbReference type="Gene3D" id="1.20.144.10">
    <property type="entry name" value="Phosphatidic acid phosphatase type 2/haloperoxidase"/>
    <property type="match status" value="2"/>
</dbReference>
<evidence type="ECO:0000256" key="5">
    <source>
        <dbReference type="ARBA" id="ARBA00022989"/>
    </source>
</evidence>
<dbReference type="AlphaFoldDB" id="A0A318S271"/>
<keyword evidence="3 7" id="KW-0812">Transmembrane</keyword>
<gene>
    <name evidence="9" type="ORF">DES52_114128</name>
</gene>
<feature type="transmembrane region" description="Helical" evidence="7">
    <location>
        <begin position="205"/>
        <end position="223"/>
    </location>
</feature>
<dbReference type="InterPro" id="IPR000326">
    <property type="entry name" value="PAP2/HPO"/>
</dbReference>
<evidence type="ECO:0000256" key="6">
    <source>
        <dbReference type="ARBA" id="ARBA00023136"/>
    </source>
</evidence>
<evidence type="ECO:0000256" key="4">
    <source>
        <dbReference type="ARBA" id="ARBA00022801"/>
    </source>
</evidence>
<accession>A0A318S271</accession>
<dbReference type="InterPro" id="IPR036938">
    <property type="entry name" value="PAP2/HPO_sf"/>
</dbReference>
<evidence type="ECO:0000313" key="10">
    <source>
        <dbReference type="Proteomes" id="UP000248326"/>
    </source>
</evidence>
<evidence type="ECO:0000313" key="9">
    <source>
        <dbReference type="EMBL" id="PYE51927.1"/>
    </source>
</evidence>
<dbReference type="SMART" id="SM00014">
    <property type="entry name" value="acidPPc"/>
    <property type="match status" value="1"/>
</dbReference>
<proteinExistence type="predicted"/>
<comment type="subcellular location">
    <subcellularLocation>
        <location evidence="1">Cell membrane</location>
        <topology evidence="1">Multi-pass membrane protein</topology>
    </subcellularLocation>
</comment>
<feature type="transmembrane region" description="Helical" evidence="7">
    <location>
        <begin position="31"/>
        <end position="49"/>
    </location>
</feature>
<comment type="caution">
    <text evidence="9">The sequence shown here is derived from an EMBL/GenBank/DDBJ whole genome shotgun (WGS) entry which is preliminary data.</text>
</comment>
<dbReference type="CDD" id="cd03392">
    <property type="entry name" value="PAP2_like_2"/>
    <property type="match status" value="1"/>
</dbReference>
<evidence type="ECO:0000256" key="2">
    <source>
        <dbReference type="ARBA" id="ARBA00022475"/>
    </source>
</evidence>
<sequence>MDSTDSSSPRDVARFHLKTLAKFLRTHWRPLLALAVGLLVPLFIFTKIADDVYDKEPFPLEEPLMLALHAHTSATLNHIAAFFSLLGSARGMTPLALILFFVLYRRRHRFGYFAVFTLGGLATINFLLKLFFDRPRPHLWKPFLPENDSSFPSGHSMFAAALAGTIIATLWNTRWRAPAIVLGALYVLGMMWSRVYIGVHYPTDVLGGALFSIAWVFGLTKVMHITRPAS</sequence>
<evidence type="ECO:0000256" key="7">
    <source>
        <dbReference type="SAM" id="Phobius"/>
    </source>
</evidence>
<dbReference type="GO" id="GO:0016787">
    <property type="term" value="F:hydrolase activity"/>
    <property type="evidence" value="ECO:0007669"/>
    <property type="project" value="UniProtKB-KW"/>
</dbReference>
<feature type="transmembrane region" description="Helical" evidence="7">
    <location>
        <begin position="179"/>
        <end position="199"/>
    </location>
</feature>
<organism evidence="9 10">
    <name type="scientific">Deinococcus yavapaiensis KR-236</name>
    <dbReference type="NCBI Taxonomy" id="694435"/>
    <lineage>
        <taxon>Bacteria</taxon>
        <taxon>Thermotogati</taxon>
        <taxon>Deinococcota</taxon>
        <taxon>Deinococci</taxon>
        <taxon>Deinococcales</taxon>
        <taxon>Deinococcaceae</taxon>
        <taxon>Deinococcus</taxon>
    </lineage>
</organism>
<dbReference type="Proteomes" id="UP000248326">
    <property type="component" value="Unassembled WGS sequence"/>
</dbReference>
<dbReference type="EMBL" id="QJSX01000014">
    <property type="protein sequence ID" value="PYE51927.1"/>
    <property type="molecule type" value="Genomic_DNA"/>
</dbReference>
<dbReference type="SUPFAM" id="SSF48317">
    <property type="entry name" value="Acid phosphatase/Vanadium-dependent haloperoxidase"/>
    <property type="match status" value="1"/>
</dbReference>
<name>A0A318S271_9DEIO</name>
<dbReference type="Pfam" id="PF01569">
    <property type="entry name" value="PAP2"/>
    <property type="match status" value="1"/>
</dbReference>
<feature type="transmembrane region" description="Helical" evidence="7">
    <location>
        <begin position="152"/>
        <end position="172"/>
    </location>
</feature>
<protein>
    <submittedName>
        <fullName evidence="9">Undecaprenyl-diphosphatase</fullName>
    </submittedName>
</protein>
<reference evidence="9 10" key="1">
    <citation type="submission" date="2018-06" db="EMBL/GenBank/DDBJ databases">
        <title>Genomic Encyclopedia of Type Strains, Phase IV (KMG-IV): sequencing the most valuable type-strain genomes for metagenomic binning, comparative biology and taxonomic classification.</title>
        <authorList>
            <person name="Goeker M."/>
        </authorList>
    </citation>
    <scope>NUCLEOTIDE SEQUENCE [LARGE SCALE GENOMIC DNA]</scope>
    <source>
        <strain evidence="9 10">DSM 18048</strain>
    </source>
</reference>
<feature type="transmembrane region" description="Helical" evidence="7">
    <location>
        <begin position="110"/>
        <end position="132"/>
    </location>
</feature>